<dbReference type="SMART" id="SM00636">
    <property type="entry name" value="Glyco_18"/>
    <property type="match status" value="1"/>
</dbReference>
<evidence type="ECO:0000256" key="4">
    <source>
        <dbReference type="ARBA" id="ARBA00023024"/>
    </source>
</evidence>
<keyword evidence="6 7" id="KW-0326">Glycosidase</keyword>
<comment type="caution">
    <text evidence="11">The sequence shown here is derived from an EMBL/GenBank/DDBJ whole genome shotgun (WGS) entry which is preliminary data.</text>
</comment>
<evidence type="ECO:0000259" key="10">
    <source>
        <dbReference type="PROSITE" id="PS51910"/>
    </source>
</evidence>
<dbReference type="Pfam" id="PF00704">
    <property type="entry name" value="Glyco_hydro_18"/>
    <property type="match status" value="1"/>
</dbReference>
<feature type="compositionally biased region" description="Polar residues" evidence="8">
    <location>
        <begin position="308"/>
        <end position="319"/>
    </location>
</feature>
<keyword evidence="12" id="KW-1185">Reference proteome</keyword>
<dbReference type="EMBL" id="JAZEWV010000005">
    <property type="protein sequence ID" value="MEE4542148.1"/>
    <property type="molecule type" value="Genomic_DNA"/>
</dbReference>
<gene>
    <name evidence="11" type="ORF">V2S66_09250</name>
</gene>
<dbReference type="Gene3D" id="3.10.50.10">
    <property type="match status" value="1"/>
</dbReference>
<evidence type="ECO:0000313" key="12">
    <source>
        <dbReference type="Proteomes" id="UP001344658"/>
    </source>
</evidence>
<dbReference type="InterPro" id="IPR003610">
    <property type="entry name" value="CBM5/12"/>
</dbReference>
<keyword evidence="9" id="KW-0732">Signal</keyword>
<proteinExistence type="predicted"/>
<evidence type="ECO:0000313" key="11">
    <source>
        <dbReference type="EMBL" id="MEE4542148.1"/>
    </source>
</evidence>
<feature type="region of interest" description="Disordered" evidence="8">
    <location>
        <begin position="306"/>
        <end position="334"/>
    </location>
</feature>
<feature type="domain" description="GH18" evidence="10">
    <location>
        <begin position="44"/>
        <end position="485"/>
    </location>
</feature>
<dbReference type="SUPFAM" id="SSF54556">
    <property type="entry name" value="Chitinase insertion domain"/>
    <property type="match status" value="1"/>
</dbReference>
<evidence type="ECO:0000256" key="3">
    <source>
        <dbReference type="ARBA" id="ARBA00022801"/>
    </source>
</evidence>
<dbReference type="Gene3D" id="2.10.10.20">
    <property type="entry name" value="Carbohydrate-binding module superfamily 5/12"/>
    <property type="match status" value="1"/>
</dbReference>
<dbReference type="InterPro" id="IPR036573">
    <property type="entry name" value="CBM_sf_5/12"/>
</dbReference>
<dbReference type="InterPro" id="IPR011583">
    <property type="entry name" value="Chitinase_II/V-like_cat"/>
</dbReference>
<dbReference type="Gene3D" id="3.20.20.80">
    <property type="entry name" value="Glycosidases"/>
    <property type="match status" value="1"/>
</dbReference>
<dbReference type="InterPro" id="IPR001223">
    <property type="entry name" value="Glyco_hydro18_cat"/>
</dbReference>
<feature type="compositionally biased region" description="Low complexity" evidence="8">
    <location>
        <begin position="320"/>
        <end position="330"/>
    </location>
</feature>
<dbReference type="InterPro" id="IPR029070">
    <property type="entry name" value="Chitinase_insertion_sf"/>
</dbReference>
<dbReference type="GO" id="GO:0016787">
    <property type="term" value="F:hydrolase activity"/>
    <property type="evidence" value="ECO:0007669"/>
    <property type="project" value="UniProtKB-KW"/>
</dbReference>
<evidence type="ECO:0000256" key="6">
    <source>
        <dbReference type="ARBA" id="ARBA00023295"/>
    </source>
</evidence>
<dbReference type="RefSeq" id="WP_330794062.1">
    <property type="nucleotide sequence ID" value="NZ_JAZEWV010000005.1"/>
</dbReference>
<feature type="region of interest" description="Disordered" evidence="8">
    <location>
        <begin position="484"/>
        <end position="555"/>
    </location>
</feature>
<feature type="chain" id="PRO_5046630698" description="chitinase" evidence="9">
    <location>
        <begin position="27"/>
        <end position="607"/>
    </location>
</feature>
<evidence type="ECO:0000256" key="7">
    <source>
        <dbReference type="RuleBase" id="RU000489"/>
    </source>
</evidence>
<protein>
    <recommendedName>
        <fullName evidence="2">chitinase</fullName>
        <ecNumber evidence="2">3.2.1.14</ecNumber>
    </recommendedName>
</protein>
<reference evidence="11 12" key="1">
    <citation type="submission" date="2023-12" db="EMBL/GenBank/DDBJ databases">
        <title>Streptomyces sp. V4-01.</title>
        <authorList>
            <person name="Somphong A."/>
            <person name="Phongsopitanun W."/>
        </authorList>
    </citation>
    <scope>NUCLEOTIDE SEQUENCE [LARGE SCALE GENOMIC DNA]</scope>
    <source>
        <strain evidence="11 12">V4-01</strain>
    </source>
</reference>
<keyword evidence="4" id="KW-0624">Polysaccharide degradation</keyword>
<name>A0ABU7P8L1_9ACTN</name>
<dbReference type="InterPro" id="IPR017853">
    <property type="entry name" value="GH"/>
</dbReference>
<evidence type="ECO:0000256" key="2">
    <source>
        <dbReference type="ARBA" id="ARBA00012729"/>
    </source>
</evidence>
<dbReference type="PANTHER" id="PTHR11177">
    <property type="entry name" value="CHITINASE"/>
    <property type="match status" value="1"/>
</dbReference>
<dbReference type="EC" id="3.2.1.14" evidence="2"/>
<dbReference type="CDD" id="cd06548">
    <property type="entry name" value="GH18_chitinase"/>
    <property type="match status" value="1"/>
</dbReference>
<evidence type="ECO:0000256" key="5">
    <source>
        <dbReference type="ARBA" id="ARBA00023277"/>
    </source>
</evidence>
<keyword evidence="3 7" id="KW-0378">Hydrolase</keyword>
<dbReference type="Proteomes" id="UP001344658">
    <property type="component" value="Unassembled WGS sequence"/>
</dbReference>
<feature type="compositionally biased region" description="Gly residues" evidence="8">
    <location>
        <begin position="490"/>
        <end position="555"/>
    </location>
</feature>
<dbReference type="SUPFAM" id="SSF51445">
    <property type="entry name" value="(Trans)glycosidases"/>
    <property type="match status" value="1"/>
</dbReference>
<dbReference type="CDD" id="cd12215">
    <property type="entry name" value="ChiC_BD"/>
    <property type="match status" value="1"/>
</dbReference>
<keyword evidence="4" id="KW-0146">Chitin degradation</keyword>
<dbReference type="PANTHER" id="PTHR11177:SF317">
    <property type="entry name" value="CHITINASE 12-RELATED"/>
    <property type="match status" value="1"/>
</dbReference>
<comment type="catalytic activity">
    <reaction evidence="1">
        <text>Random endo-hydrolysis of N-acetyl-beta-D-glucosaminide (1-&gt;4)-beta-linkages in chitin and chitodextrins.</text>
        <dbReference type="EC" id="3.2.1.14"/>
    </reaction>
</comment>
<organism evidence="11 12">
    <name type="scientific">Actinacidiphila polyblastidii</name>
    <dbReference type="NCBI Taxonomy" id="3110430"/>
    <lineage>
        <taxon>Bacteria</taxon>
        <taxon>Bacillati</taxon>
        <taxon>Actinomycetota</taxon>
        <taxon>Actinomycetes</taxon>
        <taxon>Kitasatosporales</taxon>
        <taxon>Streptomycetaceae</taxon>
        <taxon>Actinacidiphila</taxon>
    </lineage>
</organism>
<feature type="signal peptide" evidence="9">
    <location>
        <begin position="1"/>
        <end position="26"/>
    </location>
</feature>
<evidence type="ECO:0000256" key="1">
    <source>
        <dbReference type="ARBA" id="ARBA00000822"/>
    </source>
</evidence>
<sequence>MAAATSAALGAGALVALAFGGGTAQADTTSAAKPAAAAAASTGGVKIAYYDQWSVYGNAFYPKNLDTEGIAGKLNVLNYSFENIDPVNHTCFEATKASDSTNESDPNAGDGAGDAFADYQKSFGADISVNGTADVWNQPIVGNFNQLKELKAKYPNLKIVASLGGWTYSKYFSDAAATDASRKKLVSSCIDMFIKGNLPSQGGYGGAGSAAGIFDGFDIDWEYPGSPGGHTGNHYSAADKANYTALLAEFRTELDAYGSANGGKHMLLTAALPAGQDKIANIETNKVGSYLDYANIMTYDMHGAFETTGPTNHQDPTYQSPSDPSSPISPGTEKYSSDAAIKAWTTGDPAYGIPGGFPANKITMGYPMYYRGWTGVSAGSNHGLYQPATGPAAARGISQVAGTAYYKELTGLVDNPSTTFWDAASQSNYFYNGSEFWTGLGSQGIQAKADYAHCHGLAGSMMYSLLDLDPAATLFNKIVTATNGSASSCSGGGTTTGGTTTGGTTTGGTTTGGTTTGGTTTGGTTTGGTTTGGTTTGGTTTGGTTTGGTTTGGGGTCTLPSWSASAIYVGGNQVSWKGHKWNAKWWTTNEEPGTTGEWGVWQDLGAC</sequence>
<dbReference type="SMART" id="SM00495">
    <property type="entry name" value="ChtBD3"/>
    <property type="match status" value="1"/>
</dbReference>
<keyword evidence="5" id="KW-0119">Carbohydrate metabolism</keyword>
<evidence type="ECO:0000256" key="9">
    <source>
        <dbReference type="SAM" id="SignalP"/>
    </source>
</evidence>
<dbReference type="InterPro" id="IPR050314">
    <property type="entry name" value="Glycosyl_Hydrlase_18"/>
</dbReference>
<evidence type="ECO:0000256" key="8">
    <source>
        <dbReference type="SAM" id="MobiDB-lite"/>
    </source>
</evidence>
<dbReference type="PROSITE" id="PS01095">
    <property type="entry name" value="GH18_1"/>
    <property type="match status" value="1"/>
</dbReference>
<accession>A0ABU7P8L1</accession>
<dbReference type="InterPro" id="IPR001579">
    <property type="entry name" value="Glyco_hydro_18_chit_AS"/>
</dbReference>
<dbReference type="PROSITE" id="PS51910">
    <property type="entry name" value="GH18_2"/>
    <property type="match status" value="1"/>
</dbReference>
<dbReference type="SUPFAM" id="SSF51055">
    <property type="entry name" value="Carbohydrate binding domain"/>
    <property type="match status" value="1"/>
</dbReference>